<evidence type="ECO:0000256" key="4">
    <source>
        <dbReference type="ARBA" id="ARBA00022692"/>
    </source>
</evidence>
<feature type="transmembrane region" description="Helical" evidence="8">
    <location>
        <begin position="335"/>
        <end position="355"/>
    </location>
</feature>
<dbReference type="Gene3D" id="1.20.1250.20">
    <property type="entry name" value="MFS general substrate transporter like domains"/>
    <property type="match status" value="1"/>
</dbReference>
<organism evidence="11 13">
    <name type="scientific">Legionella birminghamensis</name>
    <dbReference type="NCBI Taxonomy" id="28083"/>
    <lineage>
        <taxon>Bacteria</taxon>
        <taxon>Pseudomonadati</taxon>
        <taxon>Pseudomonadota</taxon>
        <taxon>Gammaproteobacteria</taxon>
        <taxon>Legionellales</taxon>
        <taxon>Legionellaceae</taxon>
        <taxon>Legionella</taxon>
    </lineage>
</organism>
<dbReference type="EC" id="3.1.3.1" evidence="10 11"/>
<evidence type="ECO:0000313" key="13">
    <source>
        <dbReference type="Proteomes" id="UP000255066"/>
    </source>
</evidence>
<feature type="transmembrane region" description="Helical" evidence="8">
    <location>
        <begin position="101"/>
        <end position="125"/>
    </location>
</feature>
<keyword evidence="5" id="KW-0571">Peptide transport</keyword>
<reference evidence="11 13" key="2">
    <citation type="submission" date="2018-06" db="EMBL/GenBank/DDBJ databases">
        <authorList>
            <consortium name="Pathogen Informatics"/>
            <person name="Doyle S."/>
        </authorList>
    </citation>
    <scope>NUCLEOTIDE SEQUENCE [LARGE SCALE GENOMIC DNA]</scope>
    <source>
        <strain evidence="11 13">NCTC12437</strain>
    </source>
</reference>
<keyword evidence="3" id="KW-1003">Cell membrane</keyword>
<dbReference type="InterPro" id="IPR005279">
    <property type="entry name" value="Dipep/tripep_permease"/>
</dbReference>
<feature type="transmembrane region" description="Helical" evidence="8">
    <location>
        <begin position="258"/>
        <end position="283"/>
    </location>
</feature>
<feature type="transmembrane region" description="Helical" evidence="8">
    <location>
        <begin position="12"/>
        <end position="36"/>
    </location>
</feature>
<proteinExistence type="predicted"/>
<dbReference type="Pfam" id="PF00854">
    <property type="entry name" value="PTR2"/>
    <property type="match status" value="1"/>
</dbReference>
<dbReference type="Proteomes" id="UP000054735">
    <property type="component" value="Unassembled WGS sequence"/>
</dbReference>
<evidence type="ECO:0000256" key="5">
    <source>
        <dbReference type="ARBA" id="ARBA00022856"/>
    </source>
</evidence>
<dbReference type="GO" id="GO:0015833">
    <property type="term" value="P:peptide transport"/>
    <property type="evidence" value="ECO:0007669"/>
    <property type="project" value="UniProtKB-KW"/>
</dbReference>
<dbReference type="PROSITE" id="PS50850">
    <property type="entry name" value="MFS"/>
    <property type="match status" value="1"/>
</dbReference>
<keyword evidence="5" id="KW-0653">Protein transport</keyword>
<evidence type="ECO:0000256" key="7">
    <source>
        <dbReference type="ARBA" id="ARBA00023136"/>
    </source>
</evidence>
<feature type="domain" description="Major facilitator superfamily (MFS) profile" evidence="9">
    <location>
        <begin position="9"/>
        <end position="468"/>
    </location>
</feature>
<feature type="transmembrane region" description="Helical" evidence="8">
    <location>
        <begin position="445"/>
        <end position="463"/>
    </location>
</feature>
<dbReference type="PANTHER" id="PTHR23517:SF15">
    <property type="entry name" value="PROTON-DEPENDENT OLIGOPEPTIDE FAMILY TRANSPORT PROTEIN"/>
    <property type="match status" value="1"/>
</dbReference>
<accession>A0A378JSH8</accession>
<keyword evidence="2" id="KW-0813">Transport</keyword>
<gene>
    <name evidence="11" type="primary">dtpA_4</name>
    <name evidence="10" type="ORF">Lbir_1961</name>
    <name evidence="11" type="ORF">NCTC12437_03199</name>
</gene>
<dbReference type="OrthoDB" id="5653512at2"/>
<dbReference type="PANTHER" id="PTHR23517">
    <property type="entry name" value="RESISTANCE PROTEIN MDTM, PUTATIVE-RELATED-RELATED"/>
    <property type="match status" value="1"/>
</dbReference>
<evidence type="ECO:0000256" key="2">
    <source>
        <dbReference type="ARBA" id="ARBA00022448"/>
    </source>
</evidence>
<evidence type="ECO:0000313" key="10">
    <source>
        <dbReference type="EMBL" id="KTC69821.1"/>
    </source>
</evidence>
<dbReference type="InterPro" id="IPR000109">
    <property type="entry name" value="POT_fam"/>
</dbReference>
<evidence type="ECO:0000259" key="9">
    <source>
        <dbReference type="PROSITE" id="PS50850"/>
    </source>
</evidence>
<feature type="transmembrane region" description="Helical" evidence="8">
    <location>
        <begin position="303"/>
        <end position="323"/>
    </location>
</feature>
<comment type="subcellular location">
    <subcellularLocation>
        <location evidence="1">Cell membrane</location>
        <topology evidence="1">Multi-pass membrane protein</topology>
    </subcellularLocation>
</comment>
<dbReference type="GO" id="GO:0005886">
    <property type="term" value="C:plasma membrane"/>
    <property type="evidence" value="ECO:0007669"/>
    <property type="project" value="UniProtKB-SubCell"/>
</dbReference>
<feature type="transmembrane region" description="Helical" evidence="8">
    <location>
        <begin position="405"/>
        <end position="425"/>
    </location>
</feature>
<dbReference type="AlphaFoldDB" id="A0A378JSH8"/>
<feature type="transmembrane region" description="Helical" evidence="8">
    <location>
        <begin position="137"/>
        <end position="158"/>
    </location>
</feature>
<keyword evidence="4 8" id="KW-0812">Transmembrane</keyword>
<dbReference type="GO" id="GO:0004035">
    <property type="term" value="F:alkaline phosphatase activity"/>
    <property type="evidence" value="ECO:0007669"/>
    <property type="project" value="UniProtKB-EC"/>
</dbReference>
<evidence type="ECO:0000313" key="12">
    <source>
        <dbReference type="Proteomes" id="UP000054735"/>
    </source>
</evidence>
<evidence type="ECO:0000256" key="6">
    <source>
        <dbReference type="ARBA" id="ARBA00022989"/>
    </source>
</evidence>
<dbReference type="RefSeq" id="WP_058523979.1">
    <property type="nucleotide sequence ID" value="NZ_CAAAHV010000035.1"/>
</dbReference>
<evidence type="ECO:0000256" key="8">
    <source>
        <dbReference type="SAM" id="Phobius"/>
    </source>
</evidence>
<evidence type="ECO:0000256" key="3">
    <source>
        <dbReference type="ARBA" id="ARBA00022475"/>
    </source>
</evidence>
<dbReference type="NCBIfam" id="TIGR00924">
    <property type="entry name" value="yjdL_sub1_fam"/>
    <property type="match status" value="1"/>
</dbReference>
<feature type="transmembrane region" description="Helical" evidence="8">
    <location>
        <begin position="375"/>
        <end position="393"/>
    </location>
</feature>
<keyword evidence="11" id="KW-0378">Hydrolase</keyword>
<reference evidence="10 12" key="1">
    <citation type="submission" date="2015-11" db="EMBL/GenBank/DDBJ databases">
        <title>Genomic analysis of 38 Legionella species identifies large and diverse effector repertoires.</title>
        <authorList>
            <person name="Burstein D."/>
            <person name="Amaro F."/>
            <person name="Zusman T."/>
            <person name="Lifshitz Z."/>
            <person name="Cohen O."/>
            <person name="Gilbert J.A."/>
            <person name="Pupko T."/>
            <person name="Shuman H.A."/>
            <person name="Segal G."/>
        </authorList>
    </citation>
    <scope>NUCLEOTIDE SEQUENCE [LARGE SCALE GENOMIC DNA]</scope>
    <source>
        <strain evidence="10 12">CDC#1407-AL-14</strain>
    </source>
</reference>
<evidence type="ECO:0000313" key="11">
    <source>
        <dbReference type="EMBL" id="STX60907.1"/>
    </source>
</evidence>
<feature type="transmembrane region" description="Helical" evidence="8">
    <location>
        <begin position="227"/>
        <end position="246"/>
    </location>
</feature>
<feature type="transmembrane region" description="Helical" evidence="8">
    <location>
        <begin position="76"/>
        <end position="95"/>
    </location>
</feature>
<dbReference type="EMBL" id="UGNW01000002">
    <property type="protein sequence ID" value="STX60907.1"/>
    <property type="molecule type" value="Genomic_DNA"/>
</dbReference>
<sequence length="485" mass="54430">MKVANGKKGIVYLHWLNGLTTFSFAILFSSLCLYLTNYMGLSQIQSNGIVSFFFASNFILHFAAGYIGDKLLSNRLLFAVSTIIQAVGLIILNYYESFIYLGLSLFLIGSGFGSTCINCLITQLFSADESPLREKAFFLNYSAMNIGFLSGFLLSGFIDIKDNYDHLFEMSNVVSLMIGFFIIKSWKYLTKESATLKLEIKKGKMGLFCLLLLIPVLAIGFDYTWIANILILTFGILALLYIFAAAKRSNNITQQRKIYSFVILAVSSILFWMLYFVGPLGVAQFLKYNVNSTIGSYLVPPQWLMNLNSIFVIIGSPCMIFLINRLRMQNIVFTICNQFVFSLSFIALSFVWLALGVLTVNDDGLTGMIWIVGHYLFQSIGELLIAPVGYAMIGHLAPKKLQGSMMGIWMMAPGISATLANYFSNLMTKSESLNPLISNEYYMKTFTQLGLCALLGAFLLWWFSKSIDKIIETQTIQQSEKLILD</sequence>
<dbReference type="InterPro" id="IPR050171">
    <property type="entry name" value="MFS_Transporters"/>
</dbReference>
<keyword evidence="6 8" id="KW-1133">Transmembrane helix</keyword>
<keyword evidence="7 8" id="KW-0472">Membrane</keyword>
<dbReference type="SUPFAM" id="SSF103473">
    <property type="entry name" value="MFS general substrate transporter"/>
    <property type="match status" value="1"/>
</dbReference>
<dbReference type="STRING" id="28083.Lbir_1961"/>
<feature type="transmembrane region" description="Helical" evidence="8">
    <location>
        <begin position="48"/>
        <end position="67"/>
    </location>
</feature>
<feature type="transmembrane region" description="Helical" evidence="8">
    <location>
        <begin position="204"/>
        <end position="221"/>
    </location>
</feature>
<keyword evidence="12" id="KW-1185">Reference proteome</keyword>
<dbReference type="Proteomes" id="UP000255066">
    <property type="component" value="Unassembled WGS sequence"/>
</dbReference>
<dbReference type="InterPro" id="IPR020846">
    <property type="entry name" value="MFS_dom"/>
</dbReference>
<protein>
    <submittedName>
        <fullName evidence="10 11">Proton-dependent oligopeptide transporter, POT family</fullName>
        <ecNumber evidence="10 11">3.1.3.1</ecNumber>
    </submittedName>
</protein>
<dbReference type="InterPro" id="IPR036259">
    <property type="entry name" value="MFS_trans_sf"/>
</dbReference>
<evidence type="ECO:0000256" key="1">
    <source>
        <dbReference type="ARBA" id="ARBA00004651"/>
    </source>
</evidence>
<name>A0A378JSH8_9GAMM</name>
<dbReference type="GO" id="GO:1904680">
    <property type="term" value="F:peptide transmembrane transporter activity"/>
    <property type="evidence" value="ECO:0007669"/>
    <property type="project" value="InterPro"/>
</dbReference>
<dbReference type="EMBL" id="LNXT01000035">
    <property type="protein sequence ID" value="KTC69821.1"/>
    <property type="molecule type" value="Genomic_DNA"/>
</dbReference>